<protein>
    <submittedName>
        <fullName evidence="2">DUF6090 family protein</fullName>
    </submittedName>
</protein>
<evidence type="ECO:0000313" key="2">
    <source>
        <dbReference type="EMBL" id="MCF7560919.1"/>
    </source>
</evidence>
<gene>
    <name evidence="2" type="ORF">L3X39_09755</name>
</gene>
<dbReference type="RefSeq" id="WP_237231598.1">
    <property type="nucleotide sequence ID" value="NZ_JAKKDV010000003.1"/>
</dbReference>
<dbReference type="Pfam" id="PF19578">
    <property type="entry name" value="DUF6090"/>
    <property type="match status" value="1"/>
</dbReference>
<dbReference type="EMBL" id="JAKKDV010000003">
    <property type="protein sequence ID" value="MCF7560919.1"/>
    <property type="molecule type" value="Genomic_DNA"/>
</dbReference>
<dbReference type="InterPro" id="IPR045749">
    <property type="entry name" value="DUF6090"/>
</dbReference>
<comment type="caution">
    <text evidence="2">The sequence shown here is derived from an EMBL/GenBank/DDBJ whole genome shotgun (WGS) entry which is preliminary data.</text>
</comment>
<keyword evidence="1" id="KW-0812">Transmembrane</keyword>
<evidence type="ECO:0000256" key="1">
    <source>
        <dbReference type="SAM" id="Phobius"/>
    </source>
</evidence>
<keyword evidence="1" id="KW-1133">Transmembrane helix</keyword>
<evidence type="ECO:0000313" key="3">
    <source>
        <dbReference type="Proteomes" id="UP001200022"/>
    </source>
</evidence>
<feature type="transmembrane region" description="Helical" evidence="1">
    <location>
        <begin position="21"/>
        <end position="42"/>
    </location>
</feature>
<keyword evidence="3" id="KW-1185">Reference proteome</keyword>
<name>A0ABS9IJZ9_9FLAO</name>
<reference evidence="2 3" key="1">
    <citation type="submission" date="2022-01" db="EMBL/GenBank/DDBJ databases">
        <title>Draft genome sequence of Sabulilitoribacter multivorans KCTC 32326.</title>
        <authorList>
            <person name="Oh J.-S."/>
        </authorList>
    </citation>
    <scope>NUCLEOTIDE SEQUENCE [LARGE SCALE GENOMIC DNA]</scope>
    <source>
        <strain evidence="2 3">M-M16</strain>
    </source>
</reference>
<sequence>MIKFFRKIREKLLSENKFSKYFIYAIGEIILVVIGILIALQVNNVNEQQKSNDFEVKILKELRSNLKVDLLEIRDDLGLMVDINKACLDVKKHLEHFNEPTDSFNISTSLLRVTPHFSPINSGYDLLLSRGVGIIRNDSLRKDISFHYDMLYPYYKTYEEERTRFHALHSEPKLLEYFFMNFDKNHEINFHGFYFNINNEDYQTLKGDSKFSKLLSAIAFENKAIQNRGLRIESSILTLINKIETELENLE</sequence>
<accession>A0ABS9IJZ9</accession>
<dbReference type="Proteomes" id="UP001200022">
    <property type="component" value="Unassembled WGS sequence"/>
</dbReference>
<proteinExistence type="predicted"/>
<keyword evidence="1" id="KW-0472">Membrane</keyword>
<organism evidence="2 3">
    <name type="scientific">Flaviramulus multivorans</name>
    <dbReference type="NCBI Taxonomy" id="1304750"/>
    <lineage>
        <taxon>Bacteria</taxon>
        <taxon>Pseudomonadati</taxon>
        <taxon>Bacteroidota</taxon>
        <taxon>Flavobacteriia</taxon>
        <taxon>Flavobacteriales</taxon>
        <taxon>Flavobacteriaceae</taxon>
        <taxon>Flaviramulus</taxon>
    </lineage>
</organism>